<accession>A0A9Q0R0L9</accession>
<dbReference type="EMBL" id="JAMYWD010000002">
    <property type="protein sequence ID" value="KAJ4978629.1"/>
    <property type="molecule type" value="Genomic_DNA"/>
</dbReference>
<comment type="caution">
    <text evidence="1">The sequence shown here is derived from an EMBL/GenBank/DDBJ whole genome shotgun (WGS) entry which is preliminary data.</text>
</comment>
<dbReference type="SUPFAM" id="SSF53335">
    <property type="entry name" value="S-adenosyl-L-methionine-dependent methyltransferases"/>
    <property type="match status" value="1"/>
</dbReference>
<name>A0A9Q0R0L9_9MAGN</name>
<evidence type="ECO:0000313" key="1">
    <source>
        <dbReference type="EMBL" id="KAJ4978629.1"/>
    </source>
</evidence>
<reference evidence="1" key="1">
    <citation type="journal article" date="2023" name="Plant J.">
        <title>The genome of the king protea, Protea cynaroides.</title>
        <authorList>
            <person name="Chang J."/>
            <person name="Duong T.A."/>
            <person name="Schoeman C."/>
            <person name="Ma X."/>
            <person name="Roodt D."/>
            <person name="Barker N."/>
            <person name="Li Z."/>
            <person name="Van de Peer Y."/>
            <person name="Mizrachi E."/>
        </authorList>
    </citation>
    <scope>NUCLEOTIDE SEQUENCE</scope>
    <source>
        <tissue evidence="1">Young leaves</tissue>
    </source>
</reference>
<dbReference type="OrthoDB" id="276388at2759"/>
<dbReference type="GO" id="GO:0009507">
    <property type="term" value="C:chloroplast"/>
    <property type="evidence" value="ECO:0007669"/>
    <property type="project" value="TreeGrafter"/>
</dbReference>
<keyword evidence="2" id="KW-1185">Reference proteome</keyword>
<dbReference type="InterPro" id="IPR029063">
    <property type="entry name" value="SAM-dependent_MTases_sf"/>
</dbReference>
<dbReference type="AlphaFoldDB" id="A0A9Q0R0L9"/>
<organism evidence="1 2">
    <name type="scientific">Protea cynaroides</name>
    <dbReference type="NCBI Taxonomy" id="273540"/>
    <lineage>
        <taxon>Eukaryota</taxon>
        <taxon>Viridiplantae</taxon>
        <taxon>Streptophyta</taxon>
        <taxon>Embryophyta</taxon>
        <taxon>Tracheophyta</taxon>
        <taxon>Spermatophyta</taxon>
        <taxon>Magnoliopsida</taxon>
        <taxon>Proteales</taxon>
        <taxon>Proteaceae</taxon>
        <taxon>Protea</taxon>
    </lineage>
</organism>
<sequence length="266" mass="30330">MASLFCPTSFLRPSSVYRSRNLRLQSHYHHHLFPLPALSSFPSLSSFRGPQFICTPTYSNEGTVSVINFEDFAEKDWSFLDHDDITSDEQRDRKAKQIISAGDIRENSRVLVSIGNEDFIDRLVDLSPCQLLLIVHESLFTLAGIKEKYDKVKCWQGELIYVPEKWAPFDVVFLYCLPGLPFELDEIFKVLAARCSSGARLVISYPQGREAVQNHRQHHSDVIVSDLPDKVSLEKVAADHSFETVEFVDEPGFYLAVLKFRKAGEE</sequence>
<gene>
    <name evidence="1" type="ORF">NE237_009409</name>
</gene>
<evidence type="ECO:0000313" key="2">
    <source>
        <dbReference type="Proteomes" id="UP001141806"/>
    </source>
</evidence>
<dbReference type="PANTHER" id="PTHR37217">
    <property type="entry name" value="EXPRESSED PROTEIN"/>
    <property type="match status" value="1"/>
</dbReference>
<proteinExistence type="predicted"/>
<dbReference type="Proteomes" id="UP001141806">
    <property type="component" value="Unassembled WGS sequence"/>
</dbReference>
<dbReference type="PANTHER" id="PTHR37217:SF1">
    <property type="entry name" value="EXPRESSED PROTEIN"/>
    <property type="match status" value="1"/>
</dbReference>
<protein>
    <submittedName>
        <fullName evidence="1">Uncharacterized protein</fullName>
    </submittedName>
</protein>